<dbReference type="InterPro" id="IPR029016">
    <property type="entry name" value="GAF-like_dom_sf"/>
</dbReference>
<evidence type="ECO:0000256" key="13">
    <source>
        <dbReference type="ARBA" id="ARBA00023170"/>
    </source>
</evidence>
<comment type="catalytic activity">
    <reaction evidence="1">
        <text>ATP + protein L-histidine = ADP + protein N-phospho-L-histidine.</text>
        <dbReference type="EC" id="2.7.13.3"/>
    </reaction>
</comment>
<dbReference type="InterPro" id="IPR003018">
    <property type="entry name" value="GAF"/>
</dbReference>
<keyword evidence="7" id="KW-0808">Transferase</keyword>
<reference evidence="19" key="2">
    <citation type="journal article" date="2019" name="Int. J. Syst. Evol. Microbiol.">
        <title>The Global Catalogue of Microorganisms (GCM) 10K type strain sequencing project: providing services to taxonomists for standard genome sequencing and annotation.</title>
        <authorList>
            <consortium name="The Broad Institute Genomics Platform"/>
            <consortium name="The Broad Institute Genome Sequencing Center for Infectious Disease"/>
            <person name="Wu L."/>
            <person name="Ma J."/>
        </authorList>
    </citation>
    <scope>NUCLEOTIDE SEQUENCE [LARGE SCALE GENOMIC DNA]</scope>
    <source>
        <strain evidence="19">CGMCC 1.15931</strain>
    </source>
</reference>
<evidence type="ECO:0000313" key="18">
    <source>
        <dbReference type="Proteomes" id="UP000430634"/>
    </source>
</evidence>
<gene>
    <name evidence="16" type="primary">bphP</name>
    <name evidence="16" type="ORF">GCM10011572_01330</name>
    <name evidence="17" type="ORF">GM672_17650</name>
</gene>
<dbReference type="InterPro" id="IPR003661">
    <property type="entry name" value="HisK_dim/P_dom"/>
</dbReference>
<dbReference type="SUPFAM" id="SSF47384">
    <property type="entry name" value="Homodimeric domain of signal transducing histidine kinase"/>
    <property type="match status" value="1"/>
</dbReference>
<evidence type="ECO:0000256" key="6">
    <source>
        <dbReference type="ARBA" id="ARBA00022606"/>
    </source>
</evidence>
<dbReference type="InterPro" id="IPR016132">
    <property type="entry name" value="Phyto_chromo_attachment"/>
</dbReference>
<dbReference type="Pfam" id="PF00360">
    <property type="entry name" value="PHY"/>
    <property type="match status" value="1"/>
</dbReference>
<dbReference type="GO" id="GO:0006355">
    <property type="term" value="P:regulation of DNA-templated transcription"/>
    <property type="evidence" value="ECO:0007669"/>
    <property type="project" value="InterPro"/>
</dbReference>
<dbReference type="GO" id="GO:0009881">
    <property type="term" value="F:photoreceptor activity"/>
    <property type="evidence" value="ECO:0007669"/>
    <property type="project" value="UniProtKB-KW"/>
</dbReference>
<dbReference type="RefSeq" id="WP_155471846.1">
    <property type="nucleotide sequence ID" value="NZ_BMKG01000001.1"/>
</dbReference>
<evidence type="ECO:0000256" key="1">
    <source>
        <dbReference type="ARBA" id="ARBA00000085"/>
    </source>
</evidence>
<dbReference type="Proteomes" id="UP000430634">
    <property type="component" value="Unassembled WGS sequence"/>
</dbReference>
<dbReference type="PROSITE" id="PS50109">
    <property type="entry name" value="HIS_KIN"/>
    <property type="match status" value="1"/>
</dbReference>
<dbReference type="InterPro" id="IPR013654">
    <property type="entry name" value="PAS_2"/>
</dbReference>
<keyword evidence="13" id="KW-0675">Receptor</keyword>
<dbReference type="EMBL" id="BMKG01000001">
    <property type="protein sequence ID" value="GGB83136.1"/>
    <property type="molecule type" value="Genomic_DNA"/>
</dbReference>
<dbReference type="InterPro" id="IPR003594">
    <property type="entry name" value="HATPase_dom"/>
</dbReference>
<dbReference type="PRINTS" id="PR01033">
    <property type="entry name" value="PHYTOCHROME"/>
</dbReference>
<dbReference type="Gene3D" id="3.30.450.20">
    <property type="entry name" value="PAS domain"/>
    <property type="match status" value="1"/>
</dbReference>
<keyword evidence="19" id="KW-1185">Reference proteome</keyword>
<keyword evidence="8" id="KW-0547">Nucleotide-binding</keyword>
<dbReference type="InterPro" id="IPR036890">
    <property type="entry name" value="HATPase_C_sf"/>
</dbReference>
<evidence type="ECO:0000256" key="12">
    <source>
        <dbReference type="ARBA" id="ARBA00023012"/>
    </source>
</evidence>
<evidence type="ECO:0000256" key="3">
    <source>
        <dbReference type="ARBA" id="ARBA00012438"/>
    </source>
</evidence>
<comment type="caution">
    <text evidence="17">The sequence shown here is derived from an EMBL/GenBank/DDBJ whole genome shotgun (WGS) entry which is preliminary data.</text>
</comment>
<accession>A0A6I3T154</accession>
<evidence type="ECO:0000256" key="8">
    <source>
        <dbReference type="ARBA" id="ARBA00022741"/>
    </source>
</evidence>
<dbReference type="SMART" id="SM00065">
    <property type="entry name" value="GAF"/>
    <property type="match status" value="1"/>
</dbReference>
<dbReference type="InterPro" id="IPR035965">
    <property type="entry name" value="PAS-like_dom_sf"/>
</dbReference>
<dbReference type="Gene3D" id="1.10.287.130">
    <property type="match status" value="1"/>
</dbReference>
<dbReference type="CDD" id="cd00075">
    <property type="entry name" value="HATPase"/>
    <property type="match status" value="1"/>
</dbReference>
<protein>
    <recommendedName>
        <fullName evidence="3">histidine kinase</fullName>
        <ecNumber evidence="3">2.7.13.3</ecNumber>
    </recommendedName>
</protein>
<evidence type="ECO:0000256" key="5">
    <source>
        <dbReference type="ARBA" id="ARBA00022553"/>
    </source>
</evidence>
<dbReference type="InterPro" id="IPR036097">
    <property type="entry name" value="HisK_dim/P_sf"/>
</dbReference>
<dbReference type="SMART" id="SM00387">
    <property type="entry name" value="HATPase_c"/>
    <property type="match status" value="1"/>
</dbReference>
<evidence type="ECO:0000313" key="16">
    <source>
        <dbReference type="EMBL" id="GGB83136.1"/>
    </source>
</evidence>
<dbReference type="OrthoDB" id="9808408at2"/>
<keyword evidence="11" id="KW-0157">Chromophore</keyword>
<evidence type="ECO:0000259" key="14">
    <source>
        <dbReference type="PROSITE" id="PS50046"/>
    </source>
</evidence>
<dbReference type="Pfam" id="PF00512">
    <property type="entry name" value="HisKA"/>
    <property type="match status" value="1"/>
</dbReference>
<evidence type="ECO:0000256" key="4">
    <source>
        <dbReference type="ARBA" id="ARBA00022543"/>
    </source>
</evidence>
<sequence length="744" mass="80853">MKVGQGAGAAPAAPVGLDNCANEPIHIPGLIQPHGALLAFDHAGALRAWSDNAGVLLGFLPVLDMPLATLPLAADVLQQLHECVSASASSDEGCTPTAIETAVGTQTFDCIVHSDASRVLAEFELRDVGSERVAAFALKAHTAIERLRRQKSIPTLLQLAVEQVRAITGFDRVMAYRFRHDDSGDVVGEARADSLKPLLGMRYPASDIPAQARRLYTINTLRLIADIGYRPVPVAVAPGDEPLDMSHAVLRSVSPIHVEYLQNMGVAASMSVSIVVNGRLWGLIACHHNTPLRVPYSVRMACDVMAQVLAATVQSIDARERAGAIDEAAQVRTHLIETLLHEDDVLAALERHAEGLAQTLDADALVFSQQGKMCVHGDVDKDLAAAIIASLPADGEEVLQRSARDEWPADTGSRIGQWVGMLGLHFDPATHGWLVALRREQVQTIRWAGKPDKIEKTGPLGHRLTPRGSFDEWVDTVHDRAEPWDDNRLVVAGQLLAEMHRASMARHAETERARMQLLAMLGHDLRDPLQSITMAATVLQHGAQPHQLGQRIERSSGRMQRLISQVLDMSRLDSGLGLALRKDDTDISRLVEDLLDETRTGHPGTHYEAAIAPGIRAQVDADRLAQVVSNLLSNARHHGSTGDGVRIALERREGFVHIEVRNEGSPIPPELEAQLFNPFKRMALQNQANRTGMGLGLYIADNVMQGHGGKIEYRYEAPHVVFTARLPVDDSATPAPNLSSPHQS</sequence>
<keyword evidence="5" id="KW-0597">Phosphoprotein</keyword>
<keyword evidence="12" id="KW-0902">Two-component regulatory system</keyword>
<dbReference type="InterPro" id="IPR001294">
    <property type="entry name" value="Phytochrome"/>
</dbReference>
<evidence type="ECO:0000256" key="9">
    <source>
        <dbReference type="ARBA" id="ARBA00022777"/>
    </source>
</evidence>
<evidence type="ECO:0000256" key="11">
    <source>
        <dbReference type="ARBA" id="ARBA00022991"/>
    </source>
</evidence>
<dbReference type="GO" id="GO:0005524">
    <property type="term" value="F:ATP binding"/>
    <property type="evidence" value="ECO:0007669"/>
    <property type="project" value="UniProtKB-KW"/>
</dbReference>
<dbReference type="Gene3D" id="3.30.565.10">
    <property type="entry name" value="Histidine kinase-like ATPase, C-terminal domain"/>
    <property type="match status" value="1"/>
</dbReference>
<dbReference type="InterPro" id="IPR005467">
    <property type="entry name" value="His_kinase_dom"/>
</dbReference>
<dbReference type="SUPFAM" id="SSF55874">
    <property type="entry name" value="ATPase domain of HSP90 chaperone/DNA topoisomerase II/histidine kinase"/>
    <property type="match status" value="1"/>
</dbReference>
<evidence type="ECO:0000259" key="15">
    <source>
        <dbReference type="PROSITE" id="PS50109"/>
    </source>
</evidence>
<keyword evidence="10" id="KW-0067">ATP-binding</keyword>
<dbReference type="PROSITE" id="PS50046">
    <property type="entry name" value="PHYTOCHROME_2"/>
    <property type="match status" value="1"/>
</dbReference>
<dbReference type="PANTHER" id="PTHR43065:SF10">
    <property type="entry name" value="PEROXIDE STRESS-ACTIVATED HISTIDINE KINASE MAK3"/>
    <property type="match status" value="1"/>
</dbReference>
<dbReference type="CDD" id="cd00082">
    <property type="entry name" value="HisKA"/>
    <property type="match status" value="1"/>
</dbReference>
<dbReference type="EMBL" id="WNKZ01000054">
    <property type="protein sequence ID" value="MTV54556.1"/>
    <property type="molecule type" value="Genomic_DNA"/>
</dbReference>
<dbReference type="SMART" id="SM00388">
    <property type="entry name" value="HisKA"/>
    <property type="match status" value="1"/>
</dbReference>
<evidence type="ECO:0000313" key="17">
    <source>
        <dbReference type="EMBL" id="MTV54556.1"/>
    </source>
</evidence>
<evidence type="ECO:0000256" key="7">
    <source>
        <dbReference type="ARBA" id="ARBA00022679"/>
    </source>
</evidence>
<keyword evidence="4" id="KW-0600">Photoreceptor protein</keyword>
<dbReference type="GO" id="GO:0009584">
    <property type="term" value="P:detection of visible light"/>
    <property type="evidence" value="ECO:0007669"/>
    <property type="project" value="InterPro"/>
</dbReference>
<keyword evidence="6" id="KW-0716">Sensory transduction</keyword>
<feature type="domain" description="Histidine kinase" evidence="15">
    <location>
        <begin position="520"/>
        <end position="730"/>
    </location>
</feature>
<evidence type="ECO:0000313" key="19">
    <source>
        <dbReference type="Proteomes" id="UP000622638"/>
    </source>
</evidence>
<reference evidence="16" key="4">
    <citation type="submission" date="2024-05" db="EMBL/GenBank/DDBJ databases">
        <authorList>
            <person name="Sun Q."/>
            <person name="Zhou Y."/>
        </authorList>
    </citation>
    <scope>NUCLEOTIDE SEQUENCE</scope>
    <source>
        <strain evidence="16">CGMCC 1.15931</strain>
    </source>
</reference>
<name>A0A6I3T154_9BURK</name>
<reference evidence="17 18" key="3">
    <citation type="submission" date="2019-11" db="EMBL/GenBank/DDBJ databases">
        <title>Type strains purchased from KCTC, JCM and DSMZ.</title>
        <authorList>
            <person name="Lu H."/>
        </authorList>
    </citation>
    <scope>NUCLEOTIDE SEQUENCE [LARGE SCALE GENOMIC DNA]</scope>
    <source>
        <strain evidence="17 18">KCTC 52429</strain>
    </source>
</reference>
<dbReference type="AlphaFoldDB" id="A0A6I3T154"/>
<dbReference type="SUPFAM" id="SSF55781">
    <property type="entry name" value="GAF domain-like"/>
    <property type="match status" value="2"/>
</dbReference>
<dbReference type="EC" id="2.7.13.3" evidence="3"/>
<dbReference type="GO" id="GO:0000155">
    <property type="term" value="F:phosphorelay sensor kinase activity"/>
    <property type="evidence" value="ECO:0007669"/>
    <property type="project" value="InterPro"/>
</dbReference>
<dbReference type="SUPFAM" id="SSF55785">
    <property type="entry name" value="PYP-like sensor domain (PAS domain)"/>
    <property type="match status" value="1"/>
</dbReference>
<feature type="domain" description="Phytochrome chromophore attachment site" evidence="14">
    <location>
        <begin position="152"/>
        <end position="307"/>
    </location>
</feature>
<dbReference type="Gene3D" id="3.30.450.40">
    <property type="match status" value="1"/>
</dbReference>
<dbReference type="Pfam" id="PF08446">
    <property type="entry name" value="PAS_2"/>
    <property type="match status" value="1"/>
</dbReference>
<dbReference type="Proteomes" id="UP000622638">
    <property type="component" value="Unassembled WGS sequence"/>
</dbReference>
<dbReference type="PANTHER" id="PTHR43065">
    <property type="entry name" value="SENSOR HISTIDINE KINASE"/>
    <property type="match status" value="1"/>
</dbReference>
<organism evidence="17 18">
    <name type="scientific">Pseudoduganella buxea</name>
    <dbReference type="NCBI Taxonomy" id="1949069"/>
    <lineage>
        <taxon>Bacteria</taxon>
        <taxon>Pseudomonadati</taxon>
        <taxon>Pseudomonadota</taxon>
        <taxon>Betaproteobacteria</taxon>
        <taxon>Burkholderiales</taxon>
        <taxon>Oxalobacteraceae</taxon>
        <taxon>Telluria group</taxon>
        <taxon>Pseudoduganella</taxon>
    </lineage>
</organism>
<evidence type="ECO:0000256" key="10">
    <source>
        <dbReference type="ARBA" id="ARBA00022840"/>
    </source>
</evidence>
<comment type="similarity">
    <text evidence="2">In the N-terminal section; belongs to the phytochrome family.</text>
</comment>
<dbReference type="InterPro" id="IPR013515">
    <property type="entry name" value="Phytochrome_cen-reg"/>
</dbReference>
<reference evidence="16" key="1">
    <citation type="journal article" date="2014" name="Int. J. Syst. Evol. Microbiol.">
        <title>Complete genome of a new Firmicutes species belonging to the dominant human colonic microbiota ('Ruminococcus bicirculans') reveals two chromosomes and a selective capacity to utilize plant glucans.</title>
        <authorList>
            <consortium name="NISC Comparative Sequencing Program"/>
            <person name="Wegmann U."/>
            <person name="Louis P."/>
            <person name="Goesmann A."/>
            <person name="Henrissat B."/>
            <person name="Duncan S.H."/>
            <person name="Flint H.J."/>
        </authorList>
    </citation>
    <scope>NUCLEOTIDE SEQUENCE</scope>
    <source>
        <strain evidence="16">CGMCC 1.15931</strain>
    </source>
</reference>
<dbReference type="Pfam" id="PF02518">
    <property type="entry name" value="HATPase_c"/>
    <property type="match status" value="1"/>
</dbReference>
<evidence type="ECO:0000256" key="2">
    <source>
        <dbReference type="ARBA" id="ARBA00006402"/>
    </source>
</evidence>
<dbReference type="InterPro" id="IPR043150">
    <property type="entry name" value="Phytochrome_PHY_sf"/>
</dbReference>
<dbReference type="Pfam" id="PF01590">
    <property type="entry name" value="GAF"/>
    <property type="match status" value="1"/>
</dbReference>
<proteinExistence type="inferred from homology"/>
<keyword evidence="9" id="KW-0418">Kinase</keyword>
<dbReference type="Gene3D" id="3.30.450.270">
    <property type="match status" value="1"/>
</dbReference>